<gene>
    <name evidence="1" type="ORF">K488DRAFT_91720</name>
</gene>
<organism evidence="1 2">
    <name type="scientific">Vararia minispora EC-137</name>
    <dbReference type="NCBI Taxonomy" id="1314806"/>
    <lineage>
        <taxon>Eukaryota</taxon>
        <taxon>Fungi</taxon>
        <taxon>Dikarya</taxon>
        <taxon>Basidiomycota</taxon>
        <taxon>Agaricomycotina</taxon>
        <taxon>Agaricomycetes</taxon>
        <taxon>Russulales</taxon>
        <taxon>Lachnocladiaceae</taxon>
        <taxon>Vararia</taxon>
    </lineage>
</organism>
<reference evidence="1" key="2">
    <citation type="journal article" date="2022" name="New Phytol.">
        <title>Evolutionary transition to the ectomycorrhizal habit in the genomes of a hyperdiverse lineage of mushroom-forming fungi.</title>
        <authorList>
            <person name="Looney B."/>
            <person name="Miyauchi S."/>
            <person name="Morin E."/>
            <person name="Drula E."/>
            <person name="Courty P.E."/>
            <person name="Kohler A."/>
            <person name="Kuo A."/>
            <person name="LaButti K."/>
            <person name="Pangilinan J."/>
            <person name="Lipzen A."/>
            <person name="Riley R."/>
            <person name="Andreopoulos W."/>
            <person name="He G."/>
            <person name="Johnson J."/>
            <person name="Nolan M."/>
            <person name="Tritt A."/>
            <person name="Barry K.W."/>
            <person name="Grigoriev I.V."/>
            <person name="Nagy L.G."/>
            <person name="Hibbett D."/>
            <person name="Henrissat B."/>
            <person name="Matheny P.B."/>
            <person name="Labbe J."/>
            <person name="Martin F.M."/>
        </authorList>
    </citation>
    <scope>NUCLEOTIDE SEQUENCE</scope>
    <source>
        <strain evidence="1">EC-137</strain>
    </source>
</reference>
<accession>A0ACB8Q586</accession>
<evidence type="ECO:0000313" key="1">
    <source>
        <dbReference type="EMBL" id="KAI0026885.1"/>
    </source>
</evidence>
<keyword evidence="2" id="KW-1185">Reference proteome</keyword>
<sequence>MDDGAEQSSSIEPQHLQHAHQHAHPLPHAHPHAHPQDRARPPSAHGQPPPGPIAQQPPPQPGGSVDSSPPAPRKRASVLRRGPPYPPPRAYSSSQGPGSETRVLRLPPGQDPLQRGPALPAIPQSCIKRGIQAQCTYPEDAPPGPADAQQPGPAPQPGLSTLIPFIPVTPAEHPAP</sequence>
<dbReference type="EMBL" id="MU274129">
    <property type="protein sequence ID" value="KAI0026885.1"/>
    <property type="molecule type" value="Genomic_DNA"/>
</dbReference>
<reference evidence="1" key="1">
    <citation type="submission" date="2021-02" db="EMBL/GenBank/DDBJ databases">
        <authorList>
            <consortium name="DOE Joint Genome Institute"/>
            <person name="Ahrendt S."/>
            <person name="Looney B.P."/>
            <person name="Miyauchi S."/>
            <person name="Morin E."/>
            <person name="Drula E."/>
            <person name="Courty P.E."/>
            <person name="Chicoki N."/>
            <person name="Fauchery L."/>
            <person name="Kohler A."/>
            <person name="Kuo A."/>
            <person name="Labutti K."/>
            <person name="Pangilinan J."/>
            <person name="Lipzen A."/>
            <person name="Riley R."/>
            <person name="Andreopoulos W."/>
            <person name="He G."/>
            <person name="Johnson J."/>
            <person name="Barry K.W."/>
            <person name="Grigoriev I.V."/>
            <person name="Nagy L."/>
            <person name="Hibbett D."/>
            <person name="Henrissat B."/>
            <person name="Matheny P.B."/>
            <person name="Labbe J."/>
            <person name="Martin F."/>
        </authorList>
    </citation>
    <scope>NUCLEOTIDE SEQUENCE</scope>
    <source>
        <strain evidence="1">EC-137</strain>
    </source>
</reference>
<dbReference type="Proteomes" id="UP000814128">
    <property type="component" value="Unassembled WGS sequence"/>
</dbReference>
<protein>
    <submittedName>
        <fullName evidence="1">Uncharacterized protein</fullName>
    </submittedName>
</protein>
<comment type="caution">
    <text evidence="1">The sequence shown here is derived from an EMBL/GenBank/DDBJ whole genome shotgun (WGS) entry which is preliminary data.</text>
</comment>
<proteinExistence type="predicted"/>
<evidence type="ECO:0000313" key="2">
    <source>
        <dbReference type="Proteomes" id="UP000814128"/>
    </source>
</evidence>
<name>A0ACB8Q586_9AGAM</name>